<gene>
    <name evidence="2" type="ORF">IHE55_03405</name>
</gene>
<accession>A0ABS0NFC3</accession>
<keyword evidence="3" id="KW-1185">Reference proteome</keyword>
<sequence length="252" mass="27600">MITSNEGDGGQRPLWLSDGPPATGLWSRLRAEHATSGLWPLLLCPLDPHDTQFRPWGCGEIHPEDMSSPADHDPRALLARWWRDHTVTDEDDDPLSAEERLAVTAPFGRTWPGPAPACTPVDDPDAMAEQYARVFLDRYPHARLGLVTAPRGADALAAAGWTGPANYDSDTATFSAVVRDWEDRFGARVVGVGFATLHLSVAAPPNGLDDALGVAAEHFAFCPDNVWQGAHRDLASYAEHLIGLNCWDFWWD</sequence>
<evidence type="ECO:0000313" key="2">
    <source>
        <dbReference type="EMBL" id="MBH5333900.1"/>
    </source>
</evidence>
<reference evidence="2 3" key="1">
    <citation type="submission" date="2020-09" db="EMBL/GenBank/DDBJ databases">
        <title>Biosynthesis of the nuclear factor of activated T cells inhibitor NFAT-133 and its congeners in Streptomyces pactum.</title>
        <authorList>
            <person name="Zhou W."/>
            <person name="Posri P."/>
            <person name="Abugrain M.E."/>
            <person name="Weisberg A.J."/>
            <person name="Chang J.H."/>
            <person name="Mahmud T."/>
        </authorList>
    </citation>
    <scope>NUCLEOTIDE SEQUENCE [LARGE SCALE GENOMIC DNA]</scope>
    <source>
        <strain evidence="2 3">ATCC 27456</strain>
    </source>
</reference>
<protein>
    <submittedName>
        <fullName evidence="2">DUF4253 domain-containing protein</fullName>
    </submittedName>
</protein>
<dbReference type="EMBL" id="JACYXC010000001">
    <property type="protein sequence ID" value="MBH5333900.1"/>
    <property type="molecule type" value="Genomic_DNA"/>
</dbReference>
<name>A0ABS0NFC3_9ACTN</name>
<dbReference type="Proteomes" id="UP000807371">
    <property type="component" value="Unassembled WGS sequence"/>
</dbReference>
<evidence type="ECO:0000259" key="1">
    <source>
        <dbReference type="Pfam" id="PF14062"/>
    </source>
</evidence>
<evidence type="ECO:0000313" key="3">
    <source>
        <dbReference type="Proteomes" id="UP000807371"/>
    </source>
</evidence>
<dbReference type="InterPro" id="IPR025349">
    <property type="entry name" value="DUF4253"/>
</dbReference>
<organism evidence="2 3">
    <name type="scientific">Streptomyces pactum</name>
    <dbReference type="NCBI Taxonomy" id="68249"/>
    <lineage>
        <taxon>Bacteria</taxon>
        <taxon>Bacillati</taxon>
        <taxon>Actinomycetota</taxon>
        <taxon>Actinomycetes</taxon>
        <taxon>Kitasatosporales</taxon>
        <taxon>Streptomycetaceae</taxon>
        <taxon>Streptomyces</taxon>
    </lineage>
</organism>
<feature type="domain" description="DUF4253" evidence="1">
    <location>
        <begin position="143"/>
        <end position="252"/>
    </location>
</feature>
<proteinExistence type="predicted"/>
<comment type="caution">
    <text evidence="2">The sequence shown here is derived from an EMBL/GenBank/DDBJ whole genome shotgun (WGS) entry which is preliminary data.</text>
</comment>
<dbReference type="Pfam" id="PF14062">
    <property type="entry name" value="DUF4253"/>
    <property type="match status" value="1"/>
</dbReference>